<protein>
    <submittedName>
        <fullName evidence="1">Uncharacterized protein</fullName>
    </submittedName>
</protein>
<evidence type="ECO:0000313" key="2">
    <source>
        <dbReference type="Proteomes" id="UP001642464"/>
    </source>
</evidence>
<keyword evidence="2" id="KW-1185">Reference proteome</keyword>
<evidence type="ECO:0000313" key="1">
    <source>
        <dbReference type="EMBL" id="CAK9065308.1"/>
    </source>
</evidence>
<proteinExistence type="predicted"/>
<gene>
    <name evidence="1" type="ORF">SCF082_LOCUS33449</name>
</gene>
<dbReference type="Proteomes" id="UP001642464">
    <property type="component" value="Unassembled WGS sequence"/>
</dbReference>
<reference evidence="1 2" key="1">
    <citation type="submission" date="2024-02" db="EMBL/GenBank/DDBJ databases">
        <authorList>
            <person name="Chen Y."/>
            <person name="Shah S."/>
            <person name="Dougan E. K."/>
            <person name="Thang M."/>
            <person name="Chan C."/>
        </authorList>
    </citation>
    <scope>NUCLEOTIDE SEQUENCE [LARGE SCALE GENOMIC DNA]</scope>
</reference>
<name>A0ABP0NNE9_9DINO</name>
<accession>A0ABP0NNE9</accession>
<comment type="caution">
    <text evidence="1">The sequence shown here is derived from an EMBL/GenBank/DDBJ whole genome shotgun (WGS) entry which is preliminary data.</text>
</comment>
<organism evidence="1 2">
    <name type="scientific">Durusdinium trenchii</name>
    <dbReference type="NCBI Taxonomy" id="1381693"/>
    <lineage>
        <taxon>Eukaryota</taxon>
        <taxon>Sar</taxon>
        <taxon>Alveolata</taxon>
        <taxon>Dinophyceae</taxon>
        <taxon>Suessiales</taxon>
        <taxon>Symbiodiniaceae</taxon>
        <taxon>Durusdinium</taxon>
    </lineage>
</organism>
<dbReference type="EMBL" id="CAXAMM010029779">
    <property type="protein sequence ID" value="CAK9065308.1"/>
    <property type="molecule type" value="Genomic_DNA"/>
</dbReference>
<sequence length="1119" mass="126099">MDILTSGGFSTHLVSVLRGDASGFINWMGIKCSTWVSISRPTTLRSFFAPLGNQSLKCVEDGNLMTARSCLVCYLVLALSGFFVVEQPASSLMFRHPRLQELCRRARVFKSSFWMLFFGSKSPKRTTLWSNSPHIGKFWLGKLTKKIRMEHKKKNPGFQTTVQYTDSEGRKRFHGSKQLRSTQSYTRSFALKMVEVGHAMMSDWTPAPALPDTEAEKQFADAWKAHTDCSEDAWEDARLRSVGFETDYHPCCRINGITASASAPERLERQHALDRRMQQLIDLVAKQQAQIAALEKLKASAPDKPQETAPDKRQETAVFMQRVEILSTTTRSKKIEVTGGFYSEEDMKSELGYSQDRIDKIKKWATAKKLVRLCEYDDSVIEYWVNIRTSGTLSREDLQRLSVSQSHEGEAELHEDGLPFPVCLEEGGFPDLGKSSNVDTEGDSSMQVKSKISTYLKNALRSKASLCSITDKISDLAMADSSCKECNNRLLKLISDMDRCYETLSDLQAEGDTTGYSDETFDPVMRLFIVTFMQSKAPAVDCVEEAKAAAKRDDCPTLQRIAKARVESADEPLFKALTSCGLTLDFPMQELQLDEDGFNYPCFPPREQLETLAQKGYFYRVLGLPIAYAEHVLPNFWNKFRALQPEHDIFSQERDWAHLIPYYLHGDGGRTYKKDAIMILTMFSAFGSGTARNPVELQPVPGKDPKRPRSDHGISFKPGVNLRGNTLTCRFLFAAMKCEYYKKKMHRFTSLLDQWGDFLGSLFTDGFVHDGEVWRVAVLGLTGDAPFLREAGMHNRSFSNVRKSDRSRAALPGVCWMCAAGKTGGPPFEDTSIRAAWTLTTGQNNILPWEEPSPLLQHLPVNDSDLASFYRPDLFHVFHAGLGKDFTASAIVYIAKTLFKQRKLQRSLDDLNAALKVFLQTTKERLNFAQFTLDSLGYYSGRVYPKGHWSKNMDTATVSKFVEHVCMEHATDVSRDAILSLILEACGAIHHFMYIVFSASFFLSESEGWQLISAGHAFLSCYTAVSKKAFDRGLCLFSLKPVLHLFAHIVFTALQQYKTSSDSVINPAAESTFMAEDLVGRISRLSRRVSAKKHGRKIMYRYMVACQFHLSNPDGLLEV</sequence>